<evidence type="ECO:0000313" key="1">
    <source>
        <dbReference type="EMBL" id="ELA42528.1"/>
    </source>
</evidence>
<dbReference type="InParanoid" id="L2GNR3"/>
<dbReference type="HOGENOM" id="CLU_2147803_0_0_1"/>
<gene>
    <name evidence="1" type="ORF">VICG_00280</name>
</gene>
<organism evidence="1 2">
    <name type="scientific">Vittaforma corneae (strain ATCC 50505)</name>
    <name type="common">Microsporidian parasite</name>
    <name type="synonym">Nosema corneum</name>
    <dbReference type="NCBI Taxonomy" id="993615"/>
    <lineage>
        <taxon>Eukaryota</taxon>
        <taxon>Fungi</taxon>
        <taxon>Fungi incertae sedis</taxon>
        <taxon>Microsporidia</taxon>
        <taxon>Nosematidae</taxon>
        <taxon>Vittaforma</taxon>
    </lineage>
</organism>
<dbReference type="AlphaFoldDB" id="L2GNR3"/>
<protein>
    <submittedName>
        <fullName evidence="1">Uncharacterized protein</fullName>
    </submittedName>
</protein>
<evidence type="ECO:0000313" key="2">
    <source>
        <dbReference type="Proteomes" id="UP000011082"/>
    </source>
</evidence>
<dbReference type="OrthoDB" id="2191887at2759"/>
<keyword evidence="2" id="KW-1185">Reference proteome</keyword>
<dbReference type="EMBL" id="JH370131">
    <property type="protein sequence ID" value="ELA42528.1"/>
    <property type="molecule type" value="Genomic_DNA"/>
</dbReference>
<sequence length="112" mass="13690">MISEESVALKYIFKSNYDERSNIVTFNGREYSYNDIFDDGDLYIYIYKCEMTKPRIIQEETREIDAEMDEIQKITEEQFLEWKKFRKYENKTQRSLTGKDIWESKKLEEPIE</sequence>
<accession>L2GNR3</accession>
<proteinExistence type="predicted"/>
<dbReference type="RefSeq" id="XP_007603733.1">
    <property type="nucleotide sequence ID" value="XM_007603671.1"/>
</dbReference>
<dbReference type="VEuPathDB" id="MicrosporidiaDB:VICG_00280"/>
<dbReference type="GeneID" id="19880998"/>
<reference evidence="2" key="1">
    <citation type="submission" date="2011-05" db="EMBL/GenBank/DDBJ databases">
        <title>The genome sequence of Vittaforma corneae strain ATCC 50505.</title>
        <authorList>
            <consortium name="The Broad Institute Genome Sequencing Platform"/>
            <person name="Cuomo C."/>
            <person name="Didier E."/>
            <person name="Bowers L."/>
            <person name="Young S.K."/>
            <person name="Zeng Q."/>
            <person name="Gargeya S."/>
            <person name="Fitzgerald M."/>
            <person name="Haas B."/>
            <person name="Abouelleil A."/>
            <person name="Alvarado L."/>
            <person name="Arachchi H.M."/>
            <person name="Berlin A."/>
            <person name="Chapman S.B."/>
            <person name="Gearin G."/>
            <person name="Goldberg J."/>
            <person name="Griggs A."/>
            <person name="Gujja S."/>
            <person name="Hansen M."/>
            <person name="Heiman D."/>
            <person name="Howarth C."/>
            <person name="Larimer J."/>
            <person name="Lui A."/>
            <person name="MacDonald P.J.P."/>
            <person name="McCowen C."/>
            <person name="Montmayeur A."/>
            <person name="Murphy C."/>
            <person name="Neiman D."/>
            <person name="Pearson M."/>
            <person name="Priest M."/>
            <person name="Roberts A."/>
            <person name="Saif S."/>
            <person name="Shea T."/>
            <person name="Sisk P."/>
            <person name="Stolte C."/>
            <person name="Sykes S."/>
            <person name="Wortman J."/>
            <person name="Nusbaum C."/>
            <person name="Birren B."/>
        </authorList>
    </citation>
    <scope>NUCLEOTIDE SEQUENCE [LARGE SCALE GENOMIC DNA]</scope>
    <source>
        <strain evidence="2">ATCC 50505</strain>
    </source>
</reference>
<name>L2GNR3_VITCO</name>
<dbReference type="Proteomes" id="UP000011082">
    <property type="component" value="Unassembled WGS sequence"/>
</dbReference>